<dbReference type="EMBL" id="BNDW01000020">
    <property type="protein sequence ID" value="GHI22690.1"/>
    <property type="molecule type" value="Genomic_DNA"/>
</dbReference>
<organism evidence="3 5">
    <name type="scientific">Streptomyces hydrogenans</name>
    <dbReference type="NCBI Taxonomy" id="1873719"/>
    <lineage>
        <taxon>Bacteria</taxon>
        <taxon>Bacillati</taxon>
        <taxon>Actinomycetota</taxon>
        <taxon>Actinomycetes</taxon>
        <taxon>Kitasatosporales</taxon>
        <taxon>Streptomycetaceae</taxon>
        <taxon>Streptomyces</taxon>
    </lineage>
</organism>
<dbReference type="EMBL" id="BNDW01000052">
    <property type="protein sequence ID" value="GHI24342.1"/>
    <property type="molecule type" value="Genomic_DNA"/>
</dbReference>
<dbReference type="RefSeq" id="WP_190223643.1">
    <property type="nucleotide sequence ID" value="NZ_BNBS01000038.1"/>
</dbReference>
<reference evidence="3" key="1">
    <citation type="submission" date="2024-05" db="EMBL/GenBank/DDBJ databases">
        <title>Whole genome shotgun sequence of Streptomyces hydrogenans NBRC 13475.</title>
        <authorList>
            <person name="Komaki H."/>
            <person name="Tamura T."/>
        </authorList>
    </citation>
    <scope>NUCLEOTIDE SEQUENCE</scope>
    <source>
        <strain evidence="3">NBRC 13475</strain>
    </source>
</reference>
<evidence type="ECO:0000313" key="3">
    <source>
        <dbReference type="EMBL" id="GHI24342.1"/>
    </source>
</evidence>
<accession>A0ABQ3PH40</accession>
<name>A0ABQ3PH40_9ACTN</name>
<dbReference type="EMBL" id="BNDW01000090">
    <property type="protein sequence ID" value="GHI25767.1"/>
    <property type="molecule type" value="Genomic_DNA"/>
</dbReference>
<keyword evidence="5" id="KW-1185">Reference proteome</keyword>
<evidence type="ECO:0000313" key="1">
    <source>
        <dbReference type="EMBL" id="GHI20372.1"/>
    </source>
</evidence>
<dbReference type="Proteomes" id="UP001052739">
    <property type="component" value="Unassembled WGS sequence"/>
</dbReference>
<evidence type="ECO:0000313" key="4">
    <source>
        <dbReference type="EMBL" id="GHI25767.1"/>
    </source>
</evidence>
<dbReference type="EMBL" id="BNDW01000010">
    <property type="protein sequence ID" value="GHI20372.1"/>
    <property type="molecule type" value="Genomic_DNA"/>
</dbReference>
<sequence length="108" mass="11507">MDREDLAAALEQHGTDAACEAALALRAGATFSVWGEAALPASRFLSVWAWRAQCMAEDGIVTRKDFEQGLPALQRLGDAPVAMGRVDATEGTRLIFLSTDLISCVAVL</sequence>
<gene>
    <name evidence="1" type="ORF">Shyd_17430</name>
    <name evidence="2" type="ORF">Shyd_40610</name>
    <name evidence="3" type="ORF">Shyd_57130</name>
    <name evidence="4" type="ORF">Shyd_71380</name>
</gene>
<protein>
    <submittedName>
        <fullName evidence="3">Uncharacterized protein</fullName>
    </submittedName>
</protein>
<evidence type="ECO:0000313" key="2">
    <source>
        <dbReference type="EMBL" id="GHI22690.1"/>
    </source>
</evidence>
<proteinExistence type="predicted"/>
<comment type="caution">
    <text evidence="3">The sequence shown here is derived from an EMBL/GenBank/DDBJ whole genome shotgun (WGS) entry which is preliminary data.</text>
</comment>
<evidence type="ECO:0000313" key="5">
    <source>
        <dbReference type="Proteomes" id="UP001052739"/>
    </source>
</evidence>